<dbReference type="PANTHER" id="PTHR19232:SF7">
    <property type="entry name" value="CENTROCORTIN, ISOFORM A"/>
    <property type="match status" value="1"/>
</dbReference>
<dbReference type="InterPro" id="IPR026079">
    <property type="entry name" value="CDR2"/>
</dbReference>
<evidence type="ECO:0008006" key="6">
    <source>
        <dbReference type="Google" id="ProtNLM"/>
    </source>
</evidence>
<organism evidence="4 5">
    <name type="scientific">Exaiptasia diaphana</name>
    <name type="common">Tropical sea anemone</name>
    <name type="synonym">Aiptasia pulchella</name>
    <dbReference type="NCBI Taxonomy" id="2652724"/>
    <lineage>
        <taxon>Eukaryota</taxon>
        <taxon>Metazoa</taxon>
        <taxon>Cnidaria</taxon>
        <taxon>Anthozoa</taxon>
        <taxon>Hexacorallia</taxon>
        <taxon>Actiniaria</taxon>
        <taxon>Aiptasiidae</taxon>
        <taxon>Exaiptasia</taxon>
    </lineage>
</organism>
<accession>A0A913Y132</accession>
<sequence>MSDFSLNLEFVSRMSEQKDRTHLSDDLELAAEIGKNLLERNKELECLLKSSHHYLEEQALKNEFLEKQLETLREVNDQRNKAFEQMETTALELHKANQKLQNETNTMKKRYRDLTEMVDNMDLRCEEYRKEVEELQKERSRLQRDLSMALSFHEQVNPLDSEPEPADEQIERRRQYDEERAEKERQLEALNIKISNLREQHVQERSKREELEYELSELIQENQQLETQLRVFAERAEEWQQVASGTERAIDILSENPLNDSADDVVEDDSFVVVSEQLSRQSSALSDHSGVVVLSPSEEKTGENSASFFSELGDQYHELVRKYDALLDKCKQEGLGKHSLPIPKVQRAVQVSPLPSPNKTERRHRYFSESEIDYKPEGPKIREYKKMFQKIYTRLEESKNFRPGTP</sequence>
<dbReference type="AlphaFoldDB" id="A0A913Y132"/>
<reference evidence="4" key="1">
    <citation type="submission" date="2022-11" db="UniProtKB">
        <authorList>
            <consortium name="EnsemblMetazoa"/>
        </authorList>
    </citation>
    <scope>IDENTIFICATION</scope>
</reference>
<dbReference type="EnsemblMetazoa" id="XM_021056741.2">
    <property type="protein sequence ID" value="XP_020912400.1"/>
    <property type="gene ID" value="LOC110250139"/>
</dbReference>
<evidence type="ECO:0000256" key="2">
    <source>
        <dbReference type="ARBA" id="ARBA00023054"/>
    </source>
</evidence>
<dbReference type="OrthoDB" id="10059415at2759"/>
<evidence type="ECO:0000313" key="5">
    <source>
        <dbReference type="Proteomes" id="UP000887567"/>
    </source>
</evidence>
<evidence type="ECO:0000313" key="4">
    <source>
        <dbReference type="EnsemblMetazoa" id="XP_020912400.1"/>
    </source>
</evidence>
<keyword evidence="5" id="KW-1185">Reference proteome</keyword>
<name>A0A913Y132_EXADI</name>
<comment type="similarity">
    <text evidence="1">Belongs to the CDR2 family.</text>
</comment>
<evidence type="ECO:0000256" key="1">
    <source>
        <dbReference type="ARBA" id="ARBA00009019"/>
    </source>
</evidence>
<evidence type="ECO:0000256" key="3">
    <source>
        <dbReference type="SAM" id="MobiDB-lite"/>
    </source>
</evidence>
<dbReference type="Proteomes" id="UP000887567">
    <property type="component" value="Unplaced"/>
</dbReference>
<feature type="region of interest" description="Disordered" evidence="3">
    <location>
        <begin position="157"/>
        <end position="182"/>
    </location>
</feature>
<protein>
    <recommendedName>
        <fullName evidence="6">Cerebellar degeneration-related protein 2-like</fullName>
    </recommendedName>
</protein>
<dbReference type="RefSeq" id="XP_020912400.1">
    <property type="nucleotide sequence ID" value="XM_021056741.2"/>
</dbReference>
<dbReference type="PANTHER" id="PTHR19232">
    <property type="entry name" value="CENTROCORTIN FAMILY MEMBER"/>
    <property type="match status" value="1"/>
</dbReference>
<keyword evidence="2" id="KW-0175">Coiled coil</keyword>
<feature type="compositionally biased region" description="Basic and acidic residues" evidence="3">
    <location>
        <begin position="169"/>
        <end position="182"/>
    </location>
</feature>
<dbReference type="GeneID" id="110250139"/>
<proteinExistence type="inferred from homology"/>